<dbReference type="Pfam" id="PF24916">
    <property type="entry name" value="HEAT_GCN1_fung"/>
    <property type="match status" value="1"/>
</dbReference>
<dbReference type="Pfam" id="PF23271">
    <property type="entry name" value="HEAT_GCN1"/>
    <property type="match status" value="1"/>
</dbReference>
<organism evidence="6 7">
    <name type="scientific">Phialocephala subalpina</name>
    <dbReference type="NCBI Taxonomy" id="576137"/>
    <lineage>
        <taxon>Eukaryota</taxon>
        <taxon>Fungi</taxon>
        <taxon>Dikarya</taxon>
        <taxon>Ascomycota</taxon>
        <taxon>Pezizomycotina</taxon>
        <taxon>Leotiomycetes</taxon>
        <taxon>Helotiales</taxon>
        <taxon>Mollisiaceae</taxon>
        <taxon>Phialocephala</taxon>
        <taxon>Phialocephala fortinii species complex</taxon>
    </lineage>
</organism>
<dbReference type="GO" id="GO:0043539">
    <property type="term" value="F:protein serine/threonine kinase activator activity"/>
    <property type="evidence" value="ECO:0007669"/>
    <property type="project" value="EnsemblFungi"/>
</dbReference>
<dbReference type="InterPro" id="IPR056809">
    <property type="entry name" value="HEAT_GCN1_fung"/>
</dbReference>
<dbReference type="GO" id="GO:1990611">
    <property type="term" value="P:regulation of cytoplasmic translational initiation in response to stress"/>
    <property type="evidence" value="ECO:0007669"/>
    <property type="project" value="EnsemblFungi"/>
</dbReference>
<dbReference type="InterPro" id="IPR021133">
    <property type="entry name" value="HEAT_type_2"/>
</dbReference>
<evidence type="ECO:0000313" key="7">
    <source>
        <dbReference type="Proteomes" id="UP000184330"/>
    </source>
</evidence>
<dbReference type="Pfam" id="PF25801">
    <property type="entry name" value="HEAT_GCN1_C_2"/>
    <property type="match status" value="1"/>
</dbReference>
<dbReference type="STRING" id="576137.A0A1L7X409"/>
<comment type="similarity">
    <text evidence="1">Belongs to the GCN1 family.</text>
</comment>
<dbReference type="Proteomes" id="UP000184330">
    <property type="component" value="Unassembled WGS sequence"/>
</dbReference>
<dbReference type="GO" id="GO:0019901">
    <property type="term" value="F:protein kinase binding"/>
    <property type="evidence" value="ECO:0007669"/>
    <property type="project" value="EnsemblFungi"/>
</dbReference>
<dbReference type="GO" id="GO:0034198">
    <property type="term" value="P:cellular response to amino acid starvation"/>
    <property type="evidence" value="ECO:0007669"/>
    <property type="project" value="EnsemblFungi"/>
</dbReference>
<dbReference type="GO" id="GO:0043022">
    <property type="term" value="F:ribosome binding"/>
    <property type="evidence" value="ECO:0007669"/>
    <property type="project" value="EnsemblFungi"/>
</dbReference>
<name>A0A1L7X409_9HELO</name>
<reference evidence="6 7" key="1">
    <citation type="submission" date="2016-03" db="EMBL/GenBank/DDBJ databases">
        <authorList>
            <person name="Ploux O."/>
        </authorList>
    </citation>
    <scope>NUCLEOTIDE SEQUENCE [LARGE SCALE GENOMIC DNA]</scope>
    <source>
        <strain evidence="6 7">UAMH 11012</strain>
    </source>
</reference>
<feature type="domain" description="TOG" evidence="5">
    <location>
        <begin position="1362"/>
        <end position="1598"/>
    </location>
</feature>
<sequence length="2691" mass="293999">MTEVEAYGMSAVDLDFTATKAALSSSSTARRIDNLHTLEERLSKNEISPKLFPPLLQLLFNTYPFYRDRPSRRAVEECLRLAFRSGCAPPALADFIKTLYAESLKPGIASSNAFVLVEWCSALLQELTGTDYWDIWGLQVLECHARVLELCVGESPRSNVKSSALLITWRGLRKAFSRPDTRKQVIEAAIQKLCSKGSQPSTKNAVMLGAIAGTCARKPDRSKGSAGSPSMKECFENKKSEYYAFYIREVIGSRTPVPNYISSALGDFFEAFATKEDIEKEIVPALEKALLRAPEIVLNDLVTPLFHSLSDTIDLTKILKNNLLKALLSNIKSTNAAIRQGALSAFRAAAIKCHDVDGIAKIAEEIITPLKTGKLPSADLRAHHAEMLALLPVSEASATKISSAIAIVVGKEANEAALTSETSALLHCVSWGVQNGLDLDKHVIDAFTKGVSDKKAAIKRLWTMRLGELFWVTKGDEVLQARLSKLAEAAIPALMDTWQEATSNPLAAAQSGLVTSAFVLTAIAHTMFARLSNAKVDVALKNAQITKQALVMEPKPSFLLNQRIYGKLTSEDDFNWFLRALVATSDDIIAINPSSPAAVAWSQAIIFCICSSTVKPNVRKEASEVLSSIYLRNPLAVSRVLVSGLWRWRDSVESGDKDSAAVFAKTENNNIHHVVRSICLSPAEIDERNAKVEMSVRMEQMTLLLVLSRPELLPRVSWIQLCLKVEVDPGNLARESGDALVQQILDCTRFDEKATYQRTDKVKNAAFQAAAELAFVAPDAMTPRIVDLIEQDLDSTQLANIGPTEAAIFRTEEGTAFVDVLASKSQSYVPNKNTKDYDTLKWEEELRAQLAQKKGQQKKLTPEETAKVNAQLKKESAIRLQIRYLQAKLLRGFGIITSLATGPPTEAGLWMGPAVKALVDVINAGAGLITGNAAPDAYIACAERLPSRVGALRPFIGIATLRALNVPHLPEYLEEEPLGTLVTRVLYRLRFSGEQRPFDTVSLIYILPLVFLVLRERGFGEPEDAEAQIVLALEFLSCHTDACSDILVPREEVLSVLISSMQNYNQHYKMIKDCLADLCRCIAPNISDTEIAILARGAIVPQVSVRSSVLQSISAEIDMSELDFSNEIWLACHDDVDENVEVGREIWEESEFTVSSDSPFKVLPYLESVDKQLRRAAARSLAEAVKIQPSTFQDVLERLKSSYQELAKPRVPQLDEYGMPKKMDLSDPWEARNGIALAFKELAPIFEVTLLDAFLRFLIEVGPLGDRDPNVREEMVEAATSIIAIHGKDKVEELMKTFEHTLEAPDKGSEFADRVNEAVIIMYGALARHLKAGDSRVPKVVERLLETLSTPSEAVQYAVAECLPPLVRASREQTPEYIKHVLDRLFNSKKYAARRGAAYGLAGIVHGTGISALREYRIMSTLKGGIENKKDVNHREGALLAYELLSTILGRNFEPYVILIVPQLLSSFGDASADVREGCLAAAKACFASLSSYGVKRILPTLLDGLDDQQWRSKKGACDLLGAMAYLDPQQLAQSLPEIIPPLTGVLNDSHKEVRLGANRSLKRFGEVISNPEIKGLVDVLLKALSDPTKYTDDALDSLIKVQFVHYLDAPSLALVVRILERGLGDRSATKRKSAQVIGSLAHLTERKDLISHLPILVAGLKIAVVDPVPTTRATASKALGSLIEKLGEDALPDLIPGLMQTLKSDTGAGDRLGSAQALSEVLAGLGTGRLEETLPTILQNVASSKPSVREGFMSLFIFLPVCFGNSFANYLSKIIPPILAGLADDVESIRDTSLRAGRLLVKNFATRAIDLLLPELERGLADDSYRIRLSSVELVGDLLFNLTGINANTEQDEVEEGAQEAGASLLEVLGEEKRNKVLSSLYICRCDTSGMVRTAAVNVWKALVASPRTLKELIPTLTQLIIRRLGSSNMEQKVIAGNALGELIRKAGDGVLSSLLPTLEEGLQTSTDTDAKQGICIALRELISSASPEALEDHEKTLISVVRTALIDSDEEVREAAAEAFDSLQQILGKRAVDQVLPYLLNLLRTDEEADNALSALLTLLTETTRSNIILPNLIPTLTTSPISAFNAKALASLSTVAGSAMTRRLPTILNALMDNIISCKDDELLADLDASFDTVILSIDEFDGLNTAMSVLLGLSKHDDHRRRAATDYHLAKFFASATVDYSRYNQDIIRALLISFDDRDPAVVTAAWTALNEFTKHLKKEEMEALVHSTRQTLQHVGVVGSNLPGFGLPKGINAILPIFLQGLMNGTAEQRTQSALAISDIVDRTSGDALKPFVTQITGPLIRVVSERSVDVKAAILLTLNNLLEKIPTFLKPFLPQLQRTFAKSLADTSSEVLRTRAAKALGTLITLTPRIDPLIAELVTGSRTSDAGVRNAMLKALYEVISKAGANMSEISRSAVLSLIDTDPEDNDVSMAITNAKLLGALIKVVPAESASVLIKNRVLPSHFTQSSVLALNAVLLESPSSLTETAFADGLPRSLCEGMRNKNNFISDNCVLAAGKYFLSDTRSSDYETIKPLFETLADLIQPGNSADTRRLALVVVRTVCREHMELARPHLPLLALPVFASVRDSIIPIKLAAEAAFMALFNVVDDESKVFDKYIASQELVPNQKRSMQDYFKRVALRLGNTARERKEAEGGQGGLGLSNDEVDDEKEIWSVGRVDLGEGAFDE</sequence>
<evidence type="ECO:0000256" key="3">
    <source>
        <dbReference type="ARBA" id="ARBA00072275"/>
    </source>
</evidence>
<dbReference type="InterPro" id="IPR034085">
    <property type="entry name" value="TOG"/>
</dbReference>
<dbReference type="PANTHER" id="PTHR23346:SF7">
    <property type="entry name" value="STALLED RIBOSOME SENSOR GCN1"/>
    <property type="match status" value="1"/>
</dbReference>
<dbReference type="InterPro" id="IPR057546">
    <property type="entry name" value="HEAT_GCN1"/>
</dbReference>
<dbReference type="GO" id="GO:0043008">
    <property type="term" value="F:ATP-dependent protein binding"/>
    <property type="evidence" value="ECO:0007669"/>
    <property type="project" value="EnsemblFungi"/>
</dbReference>
<dbReference type="FunFam" id="1.25.10.10:FF:000090">
    <property type="entry name" value="eIF-2-alpha kinase activator GCN1"/>
    <property type="match status" value="1"/>
</dbReference>
<evidence type="ECO:0000259" key="5">
    <source>
        <dbReference type="SMART" id="SM01349"/>
    </source>
</evidence>
<protein>
    <recommendedName>
        <fullName evidence="3">eIF-2-alpha kinase activator GCN1</fullName>
    </recommendedName>
</protein>
<evidence type="ECO:0000313" key="6">
    <source>
        <dbReference type="EMBL" id="CZR59752.1"/>
    </source>
</evidence>
<dbReference type="EMBL" id="FJOG01000014">
    <property type="protein sequence ID" value="CZR59752.1"/>
    <property type="molecule type" value="Genomic_DNA"/>
</dbReference>
<dbReference type="GO" id="GO:0022626">
    <property type="term" value="C:cytosolic ribosome"/>
    <property type="evidence" value="ECO:0007669"/>
    <property type="project" value="EnsemblFungi"/>
</dbReference>
<dbReference type="GO" id="GO:0071264">
    <property type="term" value="P:positive regulation of translational initiation in response to starvation"/>
    <property type="evidence" value="ECO:0007669"/>
    <property type="project" value="EnsemblFungi"/>
</dbReference>
<dbReference type="PROSITE" id="PS50077">
    <property type="entry name" value="HEAT_REPEAT"/>
    <property type="match status" value="2"/>
</dbReference>
<evidence type="ECO:0000256" key="2">
    <source>
        <dbReference type="ARBA" id="ARBA00022737"/>
    </source>
</evidence>
<accession>A0A1L7X409</accession>
<gene>
    <name evidence="6" type="ORF">PAC_09646</name>
</gene>
<evidence type="ECO:0000256" key="4">
    <source>
        <dbReference type="PROSITE-ProRule" id="PRU00103"/>
    </source>
</evidence>
<dbReference type="Gene3D" id="1.25.10.10">
    <property type="entry name" value="Leucine-rich Repeat Variant"/>
    <property type="match status" value="6"/>
</dbReference>
<dbReference type="GO" id="GO:1904689">
    <property type="term" value="P:negative regulation of cytoplasmic translational initiation"/>
    <property type="evidence" value="ECO:0007669"/>
    <property type="project" value="EnsemblFungi"/>
</dbReference>
<dbReference type="InterPro" id="IPR022716">
    <property type="entry name" value="Gcn1_N"/>
</dbReference>
<dbReference type="GO" id="GO:0072344">
    <property type="term" value="P:rescue of stalled ribosome"/>
    <property type="evidence" value="ECO:0007669"/>
    <property type="project" value="EnsemblFungi"/>
</dbReference>
<dbReference type="SMART" id="SM01349">
    <property type="entry name" value="TOG"/>
    <property type="match status" value="1"/>
</dbReference>
<feature type="repeat" description="HEAT" evidence="4">
    <location>
        <begin position="1539"/>
        <end position="1577"/>
    </location>
</feature>
<dbReference type="PANTHER" id="PTHR23346">
    <property type="entry name" value="TRANSLATIONAL ACTIVATOR GCN1-RELATED"/>
    <property type="match status" value="1"/>
</dbReference>
<dbReference type="InterPro" id="IPR011989">
    <property type="entry name" value="ARM-like"/>
</dbReference>
<dbReference type="GO" id="GO:0031571">
    <property type="term" value="P:mitotic G1 DNA damage checkpoint signaling"/>
    <property type="evidence" value="ECO:0007669"/>
    <property type="project" value="EnsemblFungi"/>
</dbReference>
<dbReference type="GO" id="GO:0170011">
    <property type="term" value="F:stalled ribosome sensor activity"/>
    <property type="evidence" value="ECO:0007669"/>
    <property type="project" value="EnsemblFungi"/>
</dbReference>
<dbReference type="SUPFAM" id="SSF48371">
    <property type="entry name" value="ARM repeat"/>
    <property type="match status" value="3"/>
</dbReference>
<dbReference type="Pfam" id="PF24984">
    <property type="entry name" value="HEAT_EF3_GNC1"/>
    <property type="match status" value="1"/>
</dbReference>
<dbReference type="Pfam" id="PF24987">
    <property type="entry name" value="HEAT_EF3_N"/>
    <property type="match status" value="1"/>
</dbReference>
<dbReference type="InterPro" id="IPR056810">
    <property type="entry name" value="GNC1-like_N"/>
</dbReference>
<dbReference type="GO" id="GO:0140469">
    <property type="term" value="P:GCN2-mediated signaling"/>
    <property type="evidence" value="ECO:0007669"/>
    <property type="project" value="EnsemblFungi"/>
</dbReference>
<proteinExistence type="inferred from homology"/>
<evidence type="ECO:0000256" key="1">
    <source>
        <dbReference type="ARBA" id="ARBA00007366"/>
    </source>
</evidence>
<dbReference type="InterPro" id="IPR016024">
    <property type="entry name" value="ARM-type_fold"/>
</dbReference>
<keyword evidence="2" id="KW-0677">Repeat</keyword>
<feature type="repeat" description="HEAT" evidence="4">
    <location>
        <begin position="1999"/>
        <end position="2036"/>
    </location>
</feature>
<dbReference type="GO" id="GO:0006448">
    <property type="term" value="P:regulation of translational elongation"/>
    <property type="evidence" value="ECO:0007669"/>
    <property type="project" value="EnsemblFungi"/>
</dbReference>
<keyword evidence="7" id="KW-1185">Reference proteome</keyword>
<dbReference type="Pfam" id="PF24993">
    <property type="entry name" value="GNC1_N"/>
    <property type="match status" value="1"/>
</dbReference>
<dbReference type="OrthoDB" id="5148094at2759"/>
<dbReference type="GO" id="GO:0031369">
    <property type="term" value="F:translation initiation factor binding"/>
    <property type="evidence" value="ECO:0007669"/>
    <property type="project" value="EnsemblFungi"/>
</dbReference>
<dbReference type="Pfam" id="PF12074">
    <property type="entry name" value="Gcn1_N"/>
    <property type="match status" value="1"/>
</dbReference>